<feature type="transmembrane region" description="Helical" evidence="1">
    <location>
        <begin position="72"/>
        <end position="90"/>
    </location>
</feature>
<keyword evidence="1" id="KW-0472">Membrane</keyword>
<feature type="transmembrane region" description="Helical" evidence="1">
    <location>
        <begin position="99"/>
        <end position="122"/>
    </location>
</feature>
<evidence type="ECO:0000256" key="1">
    <source>
        <dbReference type="SAM" id="Phobius"/>
    </source>
</evidence>
<feature type="transmembrane region" description="Helical" evidence="1">
    <location>
        <begin position="12"/>
        <end position="33"/>
    </location>
</feature>
<gene>
    <name evidence="2" type="ORF">KIJ12_04555</name>
</gene>
<dbReference type="RefSeq" id="WP_010390135.1">
    <property type="nucleotide sequence ID" value="NZ_BPKT01000009.1"/>
</dbReference>
<dbReference type="EMBL" id="JAHBFI010000009">
    <property type="protein sequence ID" value="MBZ5962429.1"/>
    <property type="molecule type" value="Genomic_DNA"/>
</dbReference>
<dbReference type="NCBIfam" id="TIGR04518">
    <property type="entry name" value="ECF_S_folT_fam"/>
    <property type="match status" value="1"/>
</dbReference>
<protein>
    <submittedName>
        <fullName evidence="2">Folate family ECF transporter S component</fullName>
    </submittedName>
</protein>
<feature type="transmembrane region" description="Helical" evidence="1">
    <location>
        <begin position="45"/>
        <end position="66"/>
    </location>
</feature>
<dbReference type="OMA" id="RIFIVNI"/>
<dbReference type="Proteomes" id="UP000752647">
    <property type="component" value="Unassembled WGS sequence"/>
</dbReference>
<proteinExistence type="predicted"/>
<comment type="caution">
    <text evidence="2">The sequence shown here is derived from an EMBL/GenBank/DDBJ whole genome shotgun (WGS) entry which is preliminary data.</text>
</comment>
<keyword evidence="1" id="KW-1133">Transmembrane helix</keyword>
<keyword evidence="1" id="KW-0812">Transmembrane</keyword>
<evidence type="ECO:0000313" key="2">
    <source>
        <dbReference type="EMBL" id="MBZ5962429.1"/>
    </source>
</evidence>
<dbReference type="InterPro" id="IPR030949">
    <property type="entry name" value="ECF_S_folate_fam"/>
</dbReference>
<reference evidence="2" key="1">
    <citation type="submission" date="2021-05" db="EMBL/GenBank/DDBJ databases">
        <title>Pangenome of Leuconostoc gelidum warrants species status for Leuconostoc gelidum subsp. gasicomitatum.</title>
        <authorList>
            <person name="Johansson P."/>
            <person name="Sade E."/>
            <person name="Hultman J."/>
            <person name="Auvinen P."/>
            <person name="Bjorkroth J."/>
        </authorList>
    </citation>
    <scope>NUCLEOTIDE SEQUENCE</scope>
    <source>
        <strain evidence="2">A.21.4</strain>
    </source>
</reference>
<sequence length="164" mass="17948">MNLSIQKVTGVAMLIAINIILGKISVGPAFAAVNFGFISLVLAGYLYGVKLTMLAAVLANLLAFTIMGSGAFSFWFVIPAAIAGATYGLLHKPSLFRIFIVNIVVVVGVSFLFNTRLIAYVYHLNYEALLTTRIFKMITSLIVQVIVTYMLLNHTAMINLKKQR</sequence>
<organism evidence="2 3">
    <name type="scientific">Leuconostoc gasicomitatum</name>
    <dbReference type="NCBI Taxonomy" id="115778"/>
    <lineage>
        <taxon>Bacteria</taxon>
        <taxon>Bacillati</taxon>
        <taxon>Bacillota</taxon>
        <taxon>Bacilli</taxon>
        <taxon>Lactobacillales</taxon>
        <taxon>Lactobacillaceae</taxon>
        <taxon>Leuconostoc</taxon>
        <taxon>Leuconostoc gelidum group</taxon>
    </lineage>
</organism>
<accession>A0A9Q3XT07</accession>
<dbReference type="Gene3D" id="1.10.1760.20">
    <property type="match status" value="1"/>
</dbReference>
<dbReference type="AlphaFoldDB" id="A0A9Q3XT07"/>
<name>A0A9Q3XT07_9LACO</name>
<dbReference type="GeneID" id="34300277"/>
<evidence type="ECO:0000313" key="3">
    <source>
        <dbReference type="Proteomes" id="UP000752647"/>
    </source>
</evidence>
<feature type="transmembrane region" description="Helical" evidence="1">
    <location>
        <begin position="134"/>
        <end position="152"/>
    </location>
</feature>